<reference evidence="1 2" key="1">
    <citation type="submission" date="2015-06" db="EMBL/GenBank/DDBJ databases">
        <title>Improved classification and identification of acetic acid bacteria using matrix-assisted laser desorption/ionization time-of-flight mass spectrometry; Gluconobacter nephelii and Gluconobacter uchimurae are later heterotypic synonyms of Gluconobacter japonicus and Gluconobacter oxydans, respectively.</title>
        <authorList>
            <person name="Li L."/>
            <person name="Cleenwerck I."/>
            <person name="De Vuyst L."/>
            <person name="Vandamme P."/>
        </authorList>
    </citation>
    <scope>NUCLEOTIDE SEQUENCE [LARGE SCALE GENOMIC DNA]</scope>
    <source>
        <strain evidence="1 2">LMG 1764</strain>
    </source>
</reference>
<evidence type="ECO:0000313" key="2">
    <source>
        <dbReference type="Proteomes" id="UP000075573"/>
    </source>
</evidence>
<dbReference type="PATRIC" id="fig|442.7.peg.3343"/>
<gene>
    <name evidence="1" type="ORF">AD929_12595</name>
</gene>
<sequence>MTPDDIREYFVRRVGLVMGHEIPNGESIRRFNIEALSITGGRLSVDVSYSDIDRSGRPVPPAGVSLGKTKVSLRGAQTPVEIFTRILNSIPNALPPQTEAMRESGEGVPEPRMTVLPDVRAQLADLSRGIGLQEGHRRPDIASMERLLKLTVEFPALITPQVFSSKDGRVQGRWFEGKTTLMAIFPLDGSPVLLLASIPRDGDFGRFSVTARTENDRDFPQLAAMLGVRVLRSA</sequence>
<dbReference type="RefSeq" id="WP_062497345.1">
    <property type="nucleotide sequence ID" value="NZ_LHZB01000118.1"/>
</dbReference>
<proteinExistence type="predicted"/>
<evidence type="ECO:0000313" key="1">
    <source>
        <dbReference type="EMBL" id="KXV00063.1"/>
    </source>
</evidence>
<dbReference type="AlphaFoldDB" id="A0A149QRY3"/>
<protein>
    <submittedName>
        <fullName evidence="1">Uncharacterized protein</fullName>
    </submittedName>
</protein>
<comment type="caution">
    <text evidence="1">The sequence shown here is derived from an EMBL/GenBank/DDBJ whole genome shotgun (WGS) entry which is preliminary data.</text>
</comment>
<organism evidence="1 2">
    <name type="scientific">Gluconobacter potus</name>
    <dbReference type="NCBI Taxonomy" id="2724927"/>
    <lineage>
        <taxon>Bacteria</taxon>
        <taxon>Pseudomonadati</taxon>
        <taxon>Pseudomonadota</taxon>
        <taxon>Alphaproteobacteria</taxon>
        <taxon>Acetobacterales</taxon>
        <taxon>Acetobacteraceae</taxon>
        <taxon>Gluconobacter</taxon>
    </lineage>
</organism>
<name>A0A149QRY3_9PROT</name>
<dbReference type="EMBL" id="LHZB01000118">
    <property type="protein sequence ID" value="KXV00063.1"/>
    <property type="molecule type" value="Genomic_DNA"/>
</dbReference>
<accession>A0A149QRY3</accession>
<dbReference type="Proteomes" id="UP000075573">
    <property type="component" value="Unassembled WGS sequence"/>
</dbReference>